<evidence type="ECO:0000313" key="3">
    <source>
        <dbReference type="Proteomes" id="UP000252733"/>
    </source>
</evidence>
<proteinExistence type="predicted"/>
<dbReference type="Gene3D" id="3.90.1570.30">
    <property type="match status" value="1"/>
</dbReference>
<gene>
    <name evidence="2" type="ORF">DFO77_11451</name>
</gene>
<dbReference type="Pfam" id="PF13588">
    <property type="entry name" value="HSDR_N_2"/>
    <property type="match status" value="1"/>
</dbReference>
<organism evidence="2 3">
    <name type="scientific">Marinilabilia salmonicolor</name>
    <dbReference type="NCBI Taxonomy" id="989"/>
    <lineage>
        <taxon>Bacteria</taxon>
        <taxon>Pseudomonadati</taxon>
        <taxon>Bacteroidota</taxon>
        <taxon>Bacteroidia</taxon>
        <taxon>Marinilabiliales</taxon>
        <taxon>Marinilabiliaceae</taxon>
        <taxon>Marinilabilia</taxon>
    </lineage>
</organism>
<reference evidence="2 3" key="1">
    <citation type="submission" date="2018-07" db="EMBL/GenBank/DDBJ databases">
        <title>Freshwater and sediment microbial communities from various areas in North America, analyzing microbe dynamics in response to fracking.</title>
        <authorList>
            <person name="Lamendella R."/>
        </authorList>
    </citation>
    <scope>NUCLEOTIDE SEQUENCE [LARGE SCALE GENOMIC DNA]</scope>
    <source>
        <strain evidence="2 3">160A</strain>
    </source>
</reference>
<sequence length="158" mass="18365">MVKLSYFCTMEKLNLPEYTFRYKEEKGKKFIFDEVRAKFVALTPEEWVRQHFLRFMEAHLHYPKALTGVEKMLKVNGLSQRCDILLYNRRGEPVLIVECKAPSVPVNTRTLTQAARYNTTLKVPFLVLTNGLTHYCIKTDVETGDHEALSGFPSFEEL</sequence>
<feature type="domain" description="Type I restriction enzyme R protein N-terminal" evidence="1">
    <location>
        <begin position="44"/>
        <end position="153"/>
    </location>
</feature>
<protein>
    <submittedName>
        <fullName evidence="2">Type I restriction and modification enzyme subunit R-like protein</fullName>
    </submittedName>
</protein>
<evidence type="ECO:0000313" key="2">
    <source>
        <dbReference type="EMBL" id="RCW32725.1"/>
    </source>
</evidence>
<dbReference type="Proteomes" id="UP000252733">
    <property type="component" value="Unassembled WGS sequence"/>
</dbReference>
<dbReference type="InterPro" id="IPR029464">
    <property type="entry name" value="HSDR_N"/>
</dbReference>
<keyword evidence="3" id="KW-1185">Reference proteome</keyword>
<evidence type="ECO:0000259" key="1">
    <source>
        <dbReference type="Pfam" id="PF13588"/>
    </source>
</evidence>
<dbReference type="EMBL" id="QPIZ01000014">
    <property type="protein sequence ID" value="RCW32725.1"/>
    <property type="molecule type" value="Genomic_DNA"/>
</dbReference>
<accession>A0A2T0XNI3</accession>
<dbReference type="AlphaFoldDB" id="A0A2T0XNI3"/>
<comment type="caution">
    <text evidence="2">The sequence shown here is derived from an EMBL/GenBank/DDBJ whole genome shotgun (WGS) entry which is preliminary data.</text>
</comment>
<name>A0A2T0XNI3_9BACT</name>
<dbReference type="STRING" id="1168289.GCA_000259075_02811"/>